<proteinExistence type="predicted"/>
<dbReference type="Proteomes" id="UP000000731">
    <property type="component" value="Segment"/>
</dbReference>
<reference evidence="2 3" key="1">
    <citation type="journal article" date="2003" name="Cell">
        <title>Origins of highly mosaic mycobacteriophage genomes.</title>
        <authorList>
            <person name="Pedulla M.L."/>
            <person name="Ford M.E."/>
            <person name="Houtz J.M."/>
            <person name="Karthikeyan T."/>
            <person name="Wadsworth C."/>
            <person name="Lewis J.A."/>
            <person name="Jacobs-Sera D."/>
            <person name="Falbo J."/>
            <person name="Gross J."/>
            <person name="Pannunzio N.R."/>
            <person name="Brucker W."/>
            <person name="Kumar V."/>
            <person name="Kandasamy J."/>
            <person name="Keenan L."/>
            <person name="Bardarov S."/>
            <person name="Kriakov J."/>
            <person name="Lawrence J.G."/>
            <person name="Jacobs W.R. Jr."/>
            <person name="Hendrix R.W."/>
            <person name="Hatfull G.F."/>
        </authorList>
    </citation>
    <scope>NUCLEOTIDE SEQUENCE</scope>
</reference>
<organism evidence="2 3">
    <name type="scientific">Mycobacterium phage Barnyard</name>
    <dbReference type="NCBI Taxonomy" id="205880"/>
    <lineage>
        <taxon>Viruses</taxon>
        <taxon>Duplodnaviria</taxon>
        <taxon>Heunggongvirae</taxon>
        <taxon>Uroviricota</taxon>
        <taxon>Caudoviricetes</taxon>
        <taxon>Barnyardvirus</taxon>
        <taxon>Barnyardvirus barnyard</taxon>
    </lineage>
</organism>
<accession>Q856G3</accession>
<evidence type="ECO:0000256" key="1">
    <source>
        <dbReference type="SAM" id="MobiDB-lite"/>
    </source>
</evidence>
<keyword evidence="3" id="KW-1185">Reference proteome</keyword>
<name>Q856G3_9CAUD</name>
<dbReference type="RefSeq" id="NP_818547.1">
    <property type="nucleotide sequence ID" value="NC_004689.1"/>
</dbReference>
<feature type="region of interest" description="Disordered" evidence="1">
    <location>
        <begin position="28"/>
        <end position="60"/>
    </location>
</feature>
<gene>
    <name evidence="2" type="primary">9</name>
    <name evidence="2" type="ORF">PBI_BARNYARD_9</name>
</gene>
<protein>
    <submittedName>
        <fullName evidence="2">Uncharacterized protein</fullName>
    </submittedName>
</protein>
<dbReference type="EMBL" id="AY129339">
    <property type="protein sequence ID" value="AAN02063.1"/>
    <property type="molecule type" value="Genomic_DNA"/>
</dbReference>
<sequence>MAKRKSKKGRFRSKAQWRWAFANKKSWARKWAHKTPGGKKVRYRKLPRKKGMGKKRRKRG</sequence>
<evidence type="ECO:0000313" key="3">
    <source>
        <dbReference type="Proteomes" id="UP000000731"/>
    </source>
</evidence>
<evidence type="ECO:0000313" key="2">
    <source>
        <dbReference type="EMBL" id="AAN02063.1"/>
    </source>
</evidence>
<dbReference type="KEGG" id="vg:1260211"/>